<comment type="similarity">
    <text evidence="1">Belongs to the HEATR5 family.</text>
</comment>
<dbReference type="InterPro" id="IPR046837">
    <property type="entry name" value="Laa1/Sip1/HEATR5-like_HEAT"/>
</dbReference>
<dbReference type="GO" id="GO:0042147">
    <property type="term" value="P:retrograde transport, endosome to Golgi"/>
    <property type="evidence" value="ECO:0007669"/>
    <property type="project" value="TreeGrafter"/>
</dbReference>
<dbReference type="GO" id="GO:0016020">
    <property type="term" value="C:membrane"/>
    <property type="evidence" value="ECO:0007669"/>
    <property type="project" value="TreeGrafter"/>
</dbReference>
<dbReference type="FunFam" id="1.25.10.10:FF:001139">
    <property type="entry name" value="HEAT repeat containing 5a"/>
    <property type="match status" value="1"/>
</dbReference>
<evidence type="ECO:0000313" key="6">
    <source>
        <dbReference type="Proteomes" id="UP000547721"/>
    </source>
</evidence>
<dbReference type="PANTHER" id="PTHR21663">
    <property type="entry name" value="HYPOTHETICAL HEAT DOMAIN-CONTAINING"/>
    <property type="match status" value="1"/>
</dbReference>
<evidence type="ECO:0000256" key="3">
    <source>
        <dbReference type="ARBA" id="ARBA00070811"/>
    </source>
</evidence>
<evidence type="ECO:0000313" key="5">
    <source>
        <dbReference type="EMBL" id="NXE32167.1"/>
    </source>
</evidence>
<protein>
    <recommendedName>
        <fullName evidence="3">HEAT repeat-containing protein 5A</fullName>
    </recommendedName>
</protein>
<dbReference type="InterPro" id="IPR040108">
    <property type="entry name" value="Laa1/Sip1/HEATR5"/>
</dbReference>
<keyword evidence="6" id="KW-1185">Reference proteome</keyword>
<feature type="compositionally biased region" description="Polar residues" evidence="4">
    <location>
        <begin position="1538"/>
        <end position="1552"/>
    </location>
</feature>
<name>A0A7K8LS78_9CORV</name>
<keyword evidence="2" id="KW-0677">Repeat</keyword>
<dbReference type="GO" id="GO:0008104">
    <property type="term" value="P:intracellular protein localization"/>
    <property type="evidence" value="ECO:0007669"/>
    <property type="project" value="TreeGrafter"/>
</dbReference>
<evidence type="ECO:0000256" key="1">
    <source>
        <dbReference type="ARBA" id="ARBA00008304"/>
    </source>
</evidence>
<evidence type="ECO:0000256" key="4">
    <source>
        <dbReference type="SAM" id="MobiDB-lite"/>
    </source>
</evidence>
<evidence type="ECO:0000256" key="2">
    <source>
        <dbReference type="ARBA" id="ARBA00022737"/>
    </source>
</evidence>
<dbReference type="GO" id="GO:0006897">
    <property type="term" value="P:endocytosis"/>
    <property type="evidence" value="ECO:0007669"/>
    <property type="project" value="TreeGrafter"/>
</dbReference>
<dbReference type="FunFam" id="1.25.10.10:FF:000098">
    <property type="entry name" value="HEAT repeat-containing protein 5A isoform X2"/>
    <property type="match status" value="1"/>
</dbReference>
<organism evidence="5 6">
    <name type="scientific">Ptilorrhoa leucosticta</name>
    <dbReference type="NCBI Taxonomy" id="449384"/>
    <lineage>
        <taxon>Eukaryota</taxon>
        <taxon>Metazoa</taxon>
        <taxon>Chordata</taxon>
        <taxon>Craniata</taxon>
        <taxon>Vertebrata</taxon>
        <taxon>Euteleostomi</taxon>
        <taxon>Archelosauria</taxon>
        <taxon>Archosauria</taxon>
        <taxon>Dinosauria</taxon>
        <taxon>Saurischia</taxon>
        <taxon>Theropoda</taxon>
        <taxon>Coelurosauria</taxon>
        <taxon>Aves</taxon>
        <taxon>Neognathae</taxon>
        <taxon>Neoaves</taxon>
        <taxon>Telluraves</taxon>
        <taxon>Australaves</taxon>
        <taxon>Passeriformes</taxon>
        <taxon>Corvoidea</taxon>
        <taxon>Cinclosomatidae</taxon>
        <taxon>Ptilorrhoa</taxon>
    </lineage>
</organism>
<accession>A0A7K8LS78</accession>
<dbReference type="Proteomes" id="UP000547721">
    <property type="component" value="Unassembled WGS sequence"/>
</dbReference>
<feature type="non-terminal residue" evidence="5">
    <location>
        <position position="2050"/>
    </location>
</feature>
<reference evidence="5 6" key="1">
    <citation type="submission" date="2019-09" db="EMBL/GenBank/DDBJ databases">
        <title>Bird 10,000 Genomes (B10K) Project - Family phase.</title>
        <authorList>
            <person name="Zhang G."/>
        </authorList>
    </citation>
    <scope>NUCLEOTIDE SEQUENCE [LARGE SCALE GENOMIC DNA]</scope>
    <source>
        <strain evidence="5">B10K-CU-031-17</strain>
        <tissue evidence="5">Muscle</tissue>
    </source>
</reference>
<dbReference type="Pfam" id="PF20210">
    <property type="entry name" value="Laa1_Sip1_HTR5"/>
    <property type="match status" value="1"/>
</dbReference>
<gene>
    <name evidence="5" type="primary">Heatr5a</name>
    <name evidence="5" type="ORF">PTILEU_R10475</name>
</gene>
<feature type="region of interest" description="Disordered" evidence="4">
    <location>
        <begin position="1659"/>
        <end position="1681"/>
    </location>
</feature>
<dbReference type="GO" id="GO:0005829">
    <property type="term" value="C:cytosol"/>
    <property type="evidence" value="ECO:0007669"/>
    <property type="project" value="GOC"/>
</dbReference>
<dbReference type="InterPro" id="IPR016024">
    <property type="entry name" value="ARM-type_fold"/>
</dbReference>
<feature type="non-terminal residue" evidence="5">
    <location>
        <position position="1"/>
    </location>
</feature>
<dbReference type="SUPFAM" id="SSF48371">
    <property type="entry name" value="ARM repeat"/>
    <property type="match status" value="2"/>
</dbReference>
<dbReference type="Gene3D" id="1.25.10.10">
    <property type="entry name" value="Leucine-rich Repeat Variant"/>
    <property type="match status" value="3"/>
</dbReference>
<dbReference type="PANTHER" id="PTHR21663:SF1">
    <property type="entry name" value="HEAT REPEAT-CONTAINING PROTEIN 5A"/>
    <property type="match status" value="1"/>
</dbReference>
<dbReference type="InterPro" id="IPR011989">
    <property type="entry name" value="ARM-like"/>
</dbReference>
<sequence length="2050" mass="223778">MELAHSLLLNEEVYNQLGEFQKAEFIFAWLQFLEKLLPMTNRADIRENQKKLVEQLTSLLNNSPGPPTRRLLAKNLAVLYSIGDTFSVYQTIDKCNELIRSKDDSPSYLPTKLAAVVCLGYLYKKLGRILGNSFTDTVGNVLKAMKNAESQGRYEIMLSLQNILNGLGAAAISCHRDIYKAARSCLIDRSMAVRCAAAKCLLELQNEAVFMWSTDLDSVVTLCFKSFEGSNYDVRLAVSKLLGTILARALTSKQTTASTKHNFRRICLEDVMELLGTGFLRGSCGFLRASGDMLKGTSSVSRDVRVGVTQAYVVFVSTLGAQWLERNFSAFLSHILDLVSQSHPKAIQSPTDAIGCRRCVSFILRATVGGLLGEKAQIAAAKEICQAIWKLKKVVDAAMSDGNLETKINTTDVTASQHVLVCALQELGSLIHGLGTAAAPLLQDSSTGVLEAVISVILHPSISVRLTAAWCLRCIAVALPSFVSLLLDRCVERLSALKSCPEAVTGYSFAVAALLGAVKHCPLGIPHGKGKVIMTVAEDLLCSASQNSRISLQRMQAGWLLIGALMTLGSPAVVQHHLPRMLLLWKCIFPSSPKDLETEKTRGDSFTWQVTLEGRAGALCAVRSFVSHCAGLLTDEVVQRLLPPLPSAVDLLTQLSSIYKSYGNSLKTPSMVYRHKLYELLAVLPPKAYEGNFSAVLRELVTDLTVPDSQIDASTFLLPPLCHENDLLLLGPLLQETDHRFIEEQLLLGNSIAGGSLEYDPYSIYEKFAKGDAVPKPLPPALSVISAATRLFGVMFSHITESHRLQILEQLLNSIKQTKGSRQQIVQLHVVSAFSTSLKHLANCKGSLGSEEVRRSALMLVMGALESSNPLLRCAAAECLARLAQVVSDSAFTAGLAQVSFDKLKSARDVVSRTGHSLALGCLYRYLGGIGSTQHLNACVGILYTLSQDSTSPDVQAWALHSLSLIVDLAGPLYHVHMEPTLSLVLMLLLSVPPAYAEVHQSLGRCLNTLITTLGPELQGSSKTVSALRTSCLLGCAVMQDNPDCLVQAQAISCLQQLHMFAPRHVNLSNLVCCLCMNLCSSYLLLRRAVVACLRQLVQREAAEVSEYAVALVKESKEDFTPADVNIREIGLEGALLGLLDKELDPRLCQDIKETLTHMLTSMAVEKLSFWLKLCKDVLAASADFNTVASIDTTQEEETAKVDDVSVLTSDSDDRFHPFRNPRWSTRVFAAECVCKIISQCDSAGSAHFDITLAQERKQRDSRDDFLVLHLADLVRMAFMAATDHSDQLRLSGLQMLQIVVRKFAAVPEPEFPDHVILEQYQANVGAALRPAFAPETPPDVTAKACQASVCSAWIASGVVSDLNDLRRVHQLLVSSLLKVQAGKEAQNQQYNESTSTMEVLAVLKAWAEVYIVAVEKQKNQSDTHKHCLKIANSSEESYRDVTFSASGLLDLVQADLGTLSKLWLAALQDFALLTLPPEYASQLPAEGGTFYTAETIENARPHYYNSWALILYATALWLTSTGFVVVDPDEGITNLSRPVTPTTMCQDSSTRPLVKSPEDVNTDRFHLILGISVEFLCSPRSDAAMENIIACLHALQALFDVPWPRSKIGGDQELGVELLNVLHRLILTRESPDTQLAALEVVRLILFAAHEHVKEKRRSAEVDDGAAEKETLPEFGEGKDTGGLVPGKSLVFATLELCVCILVRQLPQLNPKLTCSPAVQPGKHLLLSEDGSRLVAAALVILSDVPAICSPEGSVSVLPTILYLIIGVLKETAVKLRDGQLPLTVAASLQALKGLLSSPMARAEKSQNAWTDLLRSALVTVLDCWDQDGLLQELDEVSLLTAITVFVMSTSPEVTTVECLQKRCIEKFKITLDSKDPLVQCKCYQLLHSIFQHPNKTVSYPYIHSLSPSIVGKLQETEKAKPENAAELQVIQEGIKMVTALTAAAEEQHRAHLVACFLPILISFLLDENALVSATISAKNLHEFALQTLMQIGPQYSSVFKKLMASSPTMKARLESAVKGNQESIKVKTTKHAKNPGKSSSIQLKTNFL</sequence>
<comment type="caution">
    <text evidence="5">The sequence shown here is derived from an EMBL/GenBank/DDBJ whole genome shotgun (WGS) entry which is preliminary data.</text>
</comment>
<dbReference type="GO" id="GO:0005794">
    <property type="term" value="C:Golgi apparatus"/>
    <property type="evidence" value="ECO:0007669"/>
    <property type="project" value="TreeGrafter"/>
</dbReference>
<dbReference type="GO" id="GO:0030139">
    <property type="term" value="C:endocytic vesicle"/>
    <property type="evidence" value="ECO:0007669"/>
    <property type="project" value="TreeGrafter"/>
</dbReference>
<proteinExistence type="inferred from homology"/>
<dbReference type="Pfam" id="PF25468">
    <property type="entry name" value="HEAT_HEATR5A"/>
    <property type="match status" value="1"/>
</dbReference>
<feature type="region of interest" description="Disordered" evidence="4">
    <location>
        <begin position="1538"/>
        <end position="1557"/>
    </location>
</feature>
<dbReference type="EMBL" id="VWYY01000020">
    <property type="protein sequence ID" value="NXE32167.1"/>
    <property type="molecule type" value="Genomic_DNA"/>
</dbReference>